<dbReference type="Proteomes" id="UP001219525">
    <property type="component" value="Unassembled WGS sequence"/>
</dbReference>
<evidence type="ECO:0000313" key="6">
    <source>
        <dbReference type="EMBL" id="KAJ7223265.1"/>
    </source>
</evidence>
<evidence type="ECO:0000256" key="3">
    <source>
        <dbReference type="ARBA" id="ARBA00022603"/>
    </source>
</evidence>
<keyword evidence="2" id="KW-0963">Cytoplasm</keyword>
<protein>
    <submittedName>
        <fullName evidence="6">N6-adenine methyltransferase-domain-containing protein</fullName>
    </submittedName>
</protein>
<dbReference type="Pfam" id="PF10237">
    <property type="entry name" value="N6-adenineMlase"/>
    <property type="match status" value="1"/>
</dbReference>
<evidence type="ECO:0000256" key="2">
    <source>
        <dbReference type="ARBA" id="ARBA00022490"/>
    </source>
</evidence>
<dbReference type="PANTHER" id="PTHR13200:SF0">
    <property type="entry name" value="EEF1A LYSINE METHYLTRANSFERASE 1"/>
    <property type="match status" value="1"/>
</dbReference>
<feature type="compositionally biased region" description="Low complexity" evidence="5">
    <location>
        <begin position="13"/>
        <end position="27"/>
    </location>
</feature>
<evidence type="ECO:0000256" key="4">
    <source>
        <dbReference type="ARBA" id="ARBA00022679"/>
    </source>
</evidence>
<feature type="region of interest" description="Disordered" evidence="5">
    <location>
        <begin position="1"/>
        <end position="27"/>
    </location>
</feature>
<comment type="caution">
    <text evidence="6">The sequence shown here is derived from an EMBL/GenBank/DDBJ whole genome shotgun (WGS) entry which is preliminary data.</text>
</comment>
<name>A0AAD7E142_9AGAR</name>
<dbReference type="GO" id="GO:0032259">
    <property type="term" value="P:methylation"/>
    <property type="evidence" value="ECO:0007669"/>
    <property type="project" value="UniProtKB-KW"/>
</dbReference>
<accession>A0AAD7E142</accession>
<sequence>MSSPIPSPPSPQSPSSDLSDSPPTLDPSTLALLNDFITSKTEQENRFHEIAARVTGLALDDADDAGDEEPIMSVDEYRDAFAEDWQLSQFWYTTAFAMRFARTLHALCTPDTAIAFVCCPTAFVAFQHTRPFERARLLDVDERFAVLAPRHYVHYDMEEPDALPDYMTDGVDIAVVDPPFLSEYTNARVVKTLRRILRRKAKLIVLTSTSVEPILERLYDAPPLGPLKRTKIEVQHGQLRNDFGCWASWEGAEDFDLEAEEEEEEKKE</sequence>
<feature type="compositionally biased region" description="Pro residues" evidence="5">
    <location>
        <begin position="1"/>
        <end position="12"/>
    </location>
</feature>
<organism evidence="6 7">
    <name type="scientific">Mycena pura</name>
    <dbReference type="NCBI Taxonomy" id="153505"/>
    <lineage>
        <taxon>Eukaryota</taxon>
        <taxon>Fungi</taxon>
        <taxon>Dikarya</taxon>
        <taxon>Basidiomycota</taxon>
        <taxon>Agaricomycotina</taxon>
        <taxon>Agaricomycetes</taxon>
        <taxon>Agaricomycetidae</taxon>
        <taxon>Agaricales</taxon>
        <taxon>Marasmiineae</taxon>
        <taxon>Mycenaceae</taxon>
        <taxon>Mycena</taxon>
    </lineage>
</organism>
<keyword evidence="3 6" id="KW-0489">Methyltransferase</keyword>
<dbReference type="InterPro" id="IPR041370">
    <property type="entry name" value="Mlase_EEF1AKMT1/ZCCHC4"/>
</dbReference>
<keyword evidence="7" id="KW-1185">Reference proteome</keyword>
<dbReference type="EMBL" id="JARJCW010000006">
    <property type="protein sequence ID" value="KAJ7223265.1"/>
    <property type="molecule type" value="Genomic_DNA"/>
</dbReference>
<gene>
    <name evidence="6" type="ORF">GGX14DRAFT_427261</name>
</gene>
<evidence type="ECO:0000256" key="5">
    <source>
        <dbReference type="SAM" id="MobiDB-lite"/>
    </source>
</evidence>
<dbReference type="PANTHER" id="PTHR13200">
    <property type="entry name" value="EEF1A LYSINE METHYLTRANSFERASE 1"/>
    <property type="match status" value="1"/>
</dbReference>
<comment type="subcellular location">
    <subcellularLocation>
        <location evidence="1">Cytoplasm</location>
    </subcellularLocation>
</comment>
<reference evidence="6" key="1">
    <citation type="submission" date="2023-03" db="EMBL/GenBank/DDBJ databases">
        <title>Massive genome expansion in bonnet fungi (Mycena s.s.) driven by repeated elements and novel gene families across ecological guilds.</title>
        <authorList>
            <consortium name="Lawrence Berkeley National Laboratory"/>
            <person name="Harder C.B."/>
            <person name="Miyauchi S."/>
            <person name="Viragh M."/>
            <person name="Kuo A."/>
            <person name="Thoen E."/>
            <person name="Andreopoulos B."/>
            <person name="Lu D."/>
            <person name="Skrede I."/>
            <person name="Drula E."/>
            <person name="Henrissat B."/>
            <person name="Morin E."/>
            <person name="Kohler A."/>
            <person name="Barry K."/>
            <person name="LaButti K."/>
            <person name="Morin E."/>
            <person name="Salamov A."/>
            <person name="Lipzen A."/>
            <person name="Mereny Z."/>
            <person name="Hegedus B."/>
            <person name="Baldrian P."/>
            <person name="Stursova M."/>
            <person name="Weitz H."/>
            <person name="Taylor A."/>
            <person name="Grigoriev I.V."/>
            <person name="Nagy L.G."/>
            <person name="Martin F."/>
            <person name="Kauserud H."/>
        </authorList>
    </citation>
    <scope>NUCLEOTIDE SEQUENCE</scope>
    <source>
        <strain evidence="6">9144</strain>
    </source>
</reference>
<proteinExistence type="predicted"/>
<keyword evidence="4" id="KW-0808">Transferase</keyword>
<dbReference type="GO" id="GO:0005737">
    <property type="term" value="C:cytoplasm"/>
    <property type="evidence" value="ECO:0007669"/>
    <property type="project" value="UniProtKB-SubCell"/>
</dbReference>
<dbReference type="AlphaFoldDB" id="A0AAD7E142"/>
<evidence type="ECO:0000256" key="1">
    <source>
        <dbReference type="ARBA" id="ARBA00004496"/>
    </source>
</evidence>
<evidence type="ECO:0000313" key="7">
    <source>
        <dbReference type="Proteomes" id="UP001219525"/>
    </source>
</evidence>
<dbReference type="InterPro" id="IPR019369">
    <property type="entry name" value="Efm5/EEF1AKMT1"/>
</dbReference>
<dbReference type="GO" id="GO:0016279">
    <property type="term" value="F:protein-lysine N-methyltransferase activity"/>
    <property type="evidence" value="ECO:0007669"/>
    <property type="project" value="InterPro"/>
</dbReference>